<dbReference type="HAMAP" id="MF_00923">
    <property type="entry name" value="OM_assembly_BamB"/>
    <property type="match status" value="1"/>
</dbReference>
<evidence type="ECO:0000256" key="1">
    <source>
        <dbReference type="ARBA" id="ARBA00022729"/>
    </source>
</evidence>
<evidence type="ECO:0000256" key="3">
    <source>
        <dbReference type="ARBA" id="ARBA00023237"/>
    </source>
</evidence>
<dbReference type="InterPro" id="IPR002372">
    <property type="entry name" value="PQQ_rpt_dom"/>
</dbReference>
<evidence type="ECO:0000313" key="7">
    <source>
        <dbReference type="EMBL" id="MCU7555687.1"/>
    </source>
</evidence>
<dbReference type="Proteomes" id="UP001209257">
    <property type="component" value="Unassembled WGS sequence"/>
</dbReference>
<keyword evidence="1 4" id="KW-0732">Signal</keyword>
<evidence type="ECO:0000256" key="5">
    <source>
        <dbReference type="SAM" id="SignalP"/>
    </source>
</evidence>
<keyword evidence="3 4" id="KW-0998">Cell outer membrane</keyword>
<evidence type="ECO:0000313" key="8">
    <source>
        <dbReference type="Proteomes" id="UP001209257"/>
    </source>
</evidence>
<comment type="subcellular location">
    <subcellularLocation>
        <location evidence="4">Cell outer membrane</location>
        <topology evidence="4">Lipid-anchor</topology>
    </subcellularLocation>
</comment>
<dbReference type="InterPro" id="IPR018391">
    <property type="entry name" value="PQQ_b-propeller_rpt"/>
</dbReference>
<dbReference type="InterPro" id="IPR015943">
    <property type="entry name" value="WD40/YVTN_repeat-like_dom_sf"/>
</dbReference>
<organism evidence="7 8">
    <name type="scientific">Alteromonas salexigens</name>
    <dbReference type="NCBI Taxonomy" id="2982530"/>
    <lineage>
        <taxon>Bacteria</taxon>
        <taxon>Pseudomonadati</taxon>
        <taxon>Pseudomonadota</taxon>
        <taxon>Gammaproteobacteria</taxon>
        <taxon>Alteromonadales</taxon>
        <taxon>Alteromonadaceae</taxon>
        <taxon>Alteromonas/Salinimonas group</taxon>
        <taxon>Alteromonas</taxon>
    </lineage>
</organism>
<dbReference type="PANTHER" id="PTHR34512">
    <property type="entry name" value="CELL SURFACE PROTEIN"/>
    <property type="match status" value="1"/>
</dbReference>
<gene>
    <name evidence="4 7" type="primary">bamB</name>
    <name evidence="7" type="ORF">OCL06_13910</name>
</gene>
<dbReference type="EMBL" id="JAOTJC010000012">
    <property type="protein sequence ID" value="MCU7555687.1"/>
    <property type="molecule type" value="Genomic_DNA"/>
</dbReference>
<dbReference type="SMART" id="SM00564">
    <property type="entry name" value="PQQ"/>
    <property type="match status" value="6"/>
</dbReference>
<keyword evidence="8" id="KW-1185">Reference proteome</keyword>
<name>A0ABT2VQV1_9ALTE</name>
<dbReference type="Pfam" id="PF13360">
    <property type="entry name" value="PQQ_2"/>
    <property type="match status" value="2"/>
</dbReference>
<dbReference type="SUPFAM" id="SSF50998">
    <property type="entry name" value="Quinoprotein alcohol dehydrogenase-like"/>
    <property type="match status" value="1"/>
</dbReference>
<feature type="signal peptide" evidence="5">
    <location>
        <begin position="1"/>
        <end position="37"/>
    </location>
</feature>
<comment type="similarity">
    <text evidence="4">Belongs to the BamB family.</text>
</comment>
<sequence>MSLKTCDRTGRLTRAIGLALALSVSLSGCTTVSNWFADEEELEIRTLKPIDAEFTPQVKWTTDIGEGVDHYFSRLRPVYAYDTLYVADRHGDVRALDPASGDTIWERDLATFRDSGFFTSVSKIWSSGESAKVGGIAVGNNKLFLGTEDGLVMAMDAKSGEPLWKASIAGEVLAPPALDEGILVVNTGAGVMFGFEADTGEQLWRHESDTPPLTLRGISSPVAANGGALIGTPTGKLQVNLLQTGVLAWETQIATPSGATELERIVDIDTSPLLFGGLVYTISYNGTLAAVELRSGRIVWKREYAAYRNVALQGNQLFVVDKKSNVYALDRRNGVELWSQSSLKGRSLTAAEPVGDHIVVGDNWGYLHWLNAESGKVVARVAVGDDDDDESIFVAPLKVDDAVVAVTRDGVVAAVTTPD</sequence>
<keyword evidence="2 4" id="KW-0472">Membrane</keyword>
<dbReference type="NCBIfam" id="TIGR03300">
    <property type="entry name" value="assembly_YfgL"/>
    <property type="match status" value="1"/>
</dbReference>
<protein>
    <recommendedName>
        <fullName evidence="4">Outer membrane protein assembly factor BamB</fullName>
    </recommendedName>
</protein>
<reference evidence="8" key="1">
    <citation type="submission" date="2023-07" db="EMBL/GenBank/DDBJ databases">
        <title>Study on multiphase classification of strain Alteromonas salexigens isolated from the Yellow Sea.</title>
        <authorList>
            <person name="Sun L."/>
        </authorList>
    </citation>
    <scope>NUCLEOTIDE SEQUENCE [LARGE SCALE GENOMIC DNA]</scope>
    <source>
        <strain evidence="8">ASW11-19</strain>
    </source>
</reference>
<dbReference type="Gene3D" id="2.130.10.10">
    <property type="entry name" value="YVTN repeat-like/Quinoprotein amine dehydrogenase"/>
    <property type="match status" value="1"/>
</dbReference>
<feature type="domain" description="Pyrrolo-quinoline quinone repeat" evidence="6">
    <location>
        <begin position="123"/>
        <end position="340"/>
    </location>
</feature>
<comment type="function">
    <text evidence="4">Part of the outer membrane protein assembly complex, which is involved in assembly and insertion of beta-barrel proteins into the outer membrane.</text>
</comment>
<dbReference type="PROSITE" id="PS51257">
    <property type="entry name" value="PROKAR_LIPOPROTEIN"/>
    <property type="match status" value="1"/>
</dbReference>
<evidence type="ECO:0000256" key="4">
    <source>
        <dbReference type="HAMAP-Rule" id="MF_00923"/>
    </source>
</evidence>
<keyword evidence="4" id="KW-0449">Lipoprotein</keyword>
<dbReference type="PANTHER" id="PTHR34512:SF30">
    <property type="entry name" value="OUTER MEMBRANE PROTEIN ASSEMBLY FACTOR BAMB"/>
    <property type="match status" value="1"/>
</dbReference>
<dbReference type="RefSeq" id="WP_262995583.1">
    <property type="nucleotide sequence ID" value="NZ_JAOTJC010000012.1"/>
</dbReference>
<feature type="chain" id="PRO_5046587228" description="Outer membrane protein assembly factor BamB" evidence="5">
    <location>
        <begin position="38"/>
        <end position="419"/>
    </location>
</feature>
<feature type="domain" description="Pyrrolo-quinoline quinone repeat" evidence="6">
    <location>
        <begin position="58"/>
        <end position="111"/>
    </location>
</feature>
<keyword evidence="4" id="KW-0564">Palmitate</keyword>
<comment type="subunit">
    <text evidence="4">Part of the Bam complex.</text>
</comment>
<dbReference type="InterPro" id="IPR017687">
    <property type="entry name" value="BamB"/>
</dbReference>
<dbReference type="InterPro" id="IPR011047">
    <property type="entry name" value="Quinoprotein_ADH-like_sf"/>
</dbReference>
<proteinExistence type="inferred from homology"/>
<evidence type="ECO:0000256" key="2">
    <source>
        <dbReference type="ARBA" id="ARBA00023136"/>
    </source>
</evidence>
<accession>A0ABT2VQV1</accession>
<comment type="caution">
    <text evidence="7">The sequence shown here is derived from an EMBL/GenBank/DDBJ whole genome shotgun (WGS) entry which is preliminary data.</text>
</comment>
<evidence type="ECO:0000259" key="6">
    <source>
        <dbReference type="Pfam" id="PF13360"/>
    </source>
</evidence>
<dbReference type="NCBIfam" id="NF008351">
    <property type="entry name" value="PRK11138.1"/>
    <property type="match status" value="1"/>
</dbReference>